<dbReference type="Pfam" id="PF00589">
    <property type="entry name" value="Phage_integrase"/>
    <property type="match status" value="1"/>
</dbReference>
<proteinExistence type="predicted"/>
<dbReference type="GO" id="GO:0003677">
    <property type="term" value="F:DNA binding"/>
    <property type="evidence" value="ECO:0007669"/>
    <property type="project" value="InterPro"/>
</dbReference>
<reference evidence="3 4" key="1">
    <citation type="submission" date="2019-10" db="EMBL/GenBank/DDBJ databases">
        <title>Nonomuraea sp. nov., isolated from Phyllanthus amarus.</title>
        <authorList>
            <person name="Klykleung N."/>
            <person name="Tanasupawat S."/>
        </authorList>
    </citation>
    <scope>NUCLEOTIDE SEQUENCE [LARGE SCALE GENOMIC DNA]</scope>
    <source>
        <strain evidence="3 4">CR1-09</strain>
    </source>
</reference>
<dbReference type="Proteomes" id="UP000313066">
    <property type="component" value="Unassembled WGS sequence"/>
</dbReference>
<dbReference type="GO" id="GO:0015074">
    <property type="term" value="P:DNA integration"/>
    <property type="evidence" value="ECO:0007669"/>
    <property type="project" value="InterPro"/>
</dbReference>
<protein>
    <submittedName>
        <fullName evidence="3">Tyrosine-type recombinase/integrase</fullName>
    </submittedName>
</protein>
<dbReference type="EMBL" id="VDMA02000012">
    <property type="protein sequence ID" value="KAB8182720.1"/>
    <property type="molecule type" value="Genomic_DNA"/>
</dbReference>
<feature type="domain" description="Tyr recombinase" evidence="2">
    <location>
        <begin position="1"/>
        <end position="80"/>
    </location>
</feature>
<organism evidence="3 4">
    <name type="scientific">Microbispora catharanthi</name>
    <dbReference type="NCBI Taxonomy" id="1712871"/>
    <lineage>
        <taxon>Bacteria</taxon>
        <taxon>Bacillati</taxon>
        <taxon>Actinomycetota</taxon>
        <taxon>Actinomycetes</taxon>
        <taxon>Streptosporangiales</taxon>
        <taxon>Streptosporangiaceae</taxon>
        <taxon>Microbispora</taxon>
    </lineage>
</organism>
<dbReference type="Gene3D" id="1.10.443.10">
    <property type="entry name" value="Intergrase catalytic core"/>
    <property type="match status" value="1"/>
</dbReference>
<evidence type="ECO:0000313" key="3">
    <source>
        <dbReference type="EMBL" id="KAB8182720.1"/>
    </source>
</evidence>
<dbReference type="InterPro" id="IPR013762">
    <property type="entry name" value="Integrase-like_cat_sf"/>
</dbReference>
<dbReference type="InterPro" id="IPR002104">
    <property type="entry name" value="Integrase_catalytic"/>
</dbReference>
<accession>A0A5N6BQL0</accession>
<sequence length="96" mass="10306">MGPKGARLRRSSFRGTWSKVRTAVGLPDLHFHDLRHVGNTLAAADGASLKEQMARMGHSSTRAALIYLHATQGRDQAIAKALGQTLKTAAGTKIEN</sequence>
<gene>
    <name evidence="3" type="ORF">FH610_022210</name>
</gene>
<dbReference type="SUPFAM" id="SSF56349">
    <property type="entry name" value="DNA breaking-rejoining enzymes"/>
    <property type="match status" value="1"/>
</dbReference>
<keyword evidence="1" id="KW-0233">DNA recombination</keyword>
<dbReference type="AlphaFoldDB" id="A0A5N6BQL0"/>
<dbReference type="GO" id="GO:0006310">
    <property type="term" value="P:DNA recombination"/>
    <property type="evidence" value="ECO:0007669"/>
    <property type="project" value="UniProtKB-KW"/>
</dbReference>
<evidence type="ECO:0000313" key="4">
    <source>
        <dbReference type="Proteomes" id="UP000313066"/>
    </source>
</evidence>
<keyword evidence="4" id="KW-1185">Reference proteome</keyword>
<dbReference type="InterPro" id="IPR011010">
    <property type="entry name" value="DNA_brk_join_enz"/>
</dbReference>
<dbReference type="PROSITE" id="PS51898">
    <property type="entry name" value="TYR_RECOMBINASE"/>
    <property type="match status" value="1"/>
</dbReference>
<evidence type="ECO:0000259" key="2">
    <source>
        <dbReference type="PROSITE" id="PS51898"/>
    </source>
</evidence>
<name>A0A5N6BQL0_9ACTN</name>
<evidence type="ECO:0000256" key="1">
    <source>
        <dbReference type="ARBA" id="ARBA00023172"/>
    </source>
</evidence>
<comment type="caution">
    <text evidence="3">The sequence shown here is derived from an EMBL/GenBank/DDBJ whole genome shotgun (WGS) entry which is preliminary data.</text>
</comment>